<dbReference type="AlphaFoldDB" id="A0A0S3SCQ0"/>
<name>A0A0S3SCQ0_PHAAN</name>
<keyword evidence="2" id="KW-1185">Reference proteome</keyword>
<sequence>MILNKAEQKTGKSGSLFRHCFLATNFLKRNQKPNNICSKNPKFEIKTREQQAPKSLIETLAAKSLRRETLVLGRCRFMTTTSRRGCACTT</sequence>
<evidence type="ECO:0000313" key="1">
    <source>
        <dbReference type="EMBL" id="BAT90589.1"/>
    </source>
</evidence>
<protein>
    <submittedName>
        <fullName evidence="1">Uncharacterized protein</fullName>
    </submittedName>
</protein>
<gene>
    <name evidence="1" type="primary">Vigan.06G185700</name>
    <name evidence="1" type="ORF">VIGAN_06185700</name>
</gene>
<dbReference type="Proteomes" id="UP000291084">
    <property type="component" value="Chromosome 6"/>
</dbReference>
<proteinExistence type="predicted"/>
<dbReference type="EMBL" id="AP015039">
    <property type="protein sequence ID" value="BAT90589.1"/>
    <property type="molecule type" value="Genomic_DNA"/>
</dbReference>
<reference evidence="1 2" key="1">
    <citation type="journal article" date="2015" name="Sci. Rep.">
        <title>The power of single molecule real-time sequencing technology in the de novo assembly of a eukaryotic genome.</title>
        <authorList>
            <person name="Sakai H."/>
            <person name="Naito K."/>
            <person name="Ogiso-Tanaka E."/>
            <person name="Takahashi Y."/>
            <person name="Iseki K."/>
            <person name="Muto C."/>
            <person name="Satou K."/>
            <person name="Teruya K."/>
            <person name="Shiroma A."/>
            <person name="Shimoji M."/>
            <person name="Hirano T."/>
            <person name="Itoh T."/>
            <person name="Kaga A."/>
            <person name="Tomooka N."/>
        </authorList>
    </citation>
    <scope>NUCLEOTIDE SEQUENCE [LARGE SCALE GENOMIC DNA]</scope>
    <source>
        <strain evidence="2">cv. Shumari</strain>
    </source>
</reference>
<organism evidence="1 2">
    <name type="scientific">Vigna angularis var. angularis</name>
    <dbReference type="NCBI Taxonomy" id="157739"/>
    <lineage>
        <taxon>Eukaryota</taxon>
        <taxon>Viridiplantae</taxon>
        <taxon>Streptophyta</taxon>
        <taxon>Embryophyta</taxon>
        <taxon>Tracheophyta</taxon>
        <taxon>Spermatophyta</taxon>
        <taxon>Magnoliopsida</taxon>
        <taxon>eudicotyledons</taxon>
        <taxon>Gunneridae</taxon>
        <taxon>Pentapetalae</taxon>
        <taxon>rosids</taxon>
        <taxon>fabids</taxon>
        <taxon>Fabales</taxon>
        <taxon>Fabaceae</taxon>
        <taxon>Papilionoideae</taxon>
        <taxon>50 kb inversion clade</taxon>
        <taxon>NPAAA clade</taxon>
        <taxon>indigoferoid/millettioid clade</taxon>
        <taxon>Phaseoleae</taxon>
        <taxon>Vigna</taxon>
    </lineage>
</organism>
<accession>A0A0S3SCQ0</accession>
<evidence type="ECO:0000313" key="2">
    <source>
        <dbReference type="Proteomes" id="UP000291084"/>
    </source>
</evidence>